<feature type="region of interest" description="Disordered" evidence="1">
    <location>
        <begin position="1"/>
        <end position="46"/>
    </location>
</feature>
<dbReference type="Proteomes" id="UP000181942">
    <property type="component" value="Unassembled WGS sequence"/>
</dbReference>
<sequence>MEDNCFQLPDQLEPRKELQQQDRRDAARGRSCVGAADPPVIQQKKAAGMMMTPLTRSARDKSARKSST</sequence>
<gene>
    <name evidence="2" type="ORF">SAMN02787118_111344</name>
</gene>
<evidence type="ECO:0000313" key="2">
    <source>
        <dbReference type="EMBL" id="SFF75913.1"/>
    </source>
</evidence>
<evidence type="ECO:0000256" key="1">
    <source>
        <dbReference type="SAM" id="MobiDB-lite"/>
    </source>
</evidence>
<dbReference type="AlphaFoldDB" id="A0A1I2LA97"/>
<protein>
    <submittedName>
        <fullName evidence="2">Uncharacterized protein</fullName>
    </submittedName>
</protein>
<proteinExistence type="predicted"/>
<evidence type="ECO:0000313" key="3">
    <source>
        <dbReference type="Proteomes" id="UP000181942"/>
    </source>
</evidence>
<feature type="compositionally biased region" description="Basic and acidic residues" evidence="1">
    <location>
        <begin position="12"/>
        <end position="28"/>
    </location>
</feature>
<name>A0A1I2LA97_9ACTN</name>
<accession>A0A1I2LA97</accession>
<dbReference type="EMBL" id="FONR01000011">
    <property type="protein sequence ID" value="SFF75913.1"/>
    <property type="molecule type" value="Genomic_DNA"/>
</dbReference>
<organism evidence="2 3">
    <name type="scientific">Streptomyces mirabilis</name>
    <dbReference type="NCBI Taxonomy" id="68239"/>
    <lineage>
        <taxon>Bacteria</taxon>
        <taxon>Bacillati</taxon>
        <taxon>Actinomycetota</taxon>
        <taxon>Actinomycetes</taxon>
        <taxon>Kitasatosporales</taxon>
        <taxon>Streptomycetaceae</taxon>
        <taxon>Streptomyces</taxon>
    </lineage>
</organism>
<reference evidence="2 3" key="1">
    <citation type="submission" date="2016-10" db="EMBL/GenBank/DDBJ databases">
        <authorList>
            <person name="de Groot N.N."/>
        </authorList>
    </citation>
    <scope>NUCLEOTIDE SEQUENCE [LARGE SCALE GENOMIC DNA]</scope>
    <source>
        <strain evidence="2 3">OK461</strain>
    </source>
</reference>